<keyword evidence="2" id="KW-1185">Reference proteome</keyword>
<dbReference type="Proteomes" id="UP001054945">
    <property type="component" value="Unassembled WGS sequence"/>
</dbReference>
<accession>A0AAV4TA40</accession>
<reference evidence="1 2" key="1">
    <citation type="submission" date="2021-06" db="EMBL/GenBank/DDBJ databases">
        <title>Caerostris extrusa draft genome.</title>
        <authorList>
            <person name="Kono N."/>
            <person name="Arakawa K."/>
        </authorList>
    </citation>
    <scope>NUCLEOTIDE SEQUENCE [LARGE SCALE GENOMIC DNA]</scope>
</reference>
<sequence length="101" mass="11752">MANDKSRLRLGPPLSFHTKRFFSNFRSIPSFLFRRYVLRTFHKGGREAIDYFSECLSLVTIQSLSPFENNCPFLRHGPIRYSGTHFSPAHWPAFNIGMGLR</sequence>
<dbReference type="EMBL" id="BPLR01010979">
    <property type="protein sequence ID" value="GIY43453.1"/>
    <property type="molecule type" value="Genomic_DNA"/>
</dbReference>
<gene>
    <name evidence="1" type="ORF">CEXT_792071</name>
</gene>
<organism evidence="1 2">
    <name type="scientific">Caerostris extrusa</name>
    <name type="common">Bark spider</name>
    <name type="synonym">Caerostris bankana</name>
    <dbReference type="NCBI Taxonomy" id="172846"/>
    <lineage>
        <taxon>Eukaryota</taxon>
        <taxon>Metazoa</taxon>
        <taxon>Ecdysozoa</taxon>
        <taxon>Arthropoda</taxon>
        <taxon>Chelicerata</taxon>
        <taxon>Arachnida</taxon>
        <taxon>Araneae</taxon>
        <taxon>Araneomorphae</taxon>
        <taxon>Entelegynae</taxon>
        <taxon>Araneoidea</taxon>
        <taxon>Araneidae</taxon>
        <taxon>Caerostris</taxon>
    </lineage>
</organism>
<protein>
    <submittedName>
        <fullName evidence="1">Uncharacterized protein</fullName>
    </submittedName>
</protein>
<proteinExistence type="predicted"/>
<dbReference type="AlphaFoldDB" id="A0AAV4TA40"/>
<name>A0AAV4TA40_CAEEX</name>
<evidence type="ECO:0000313" key="1">
    <source>
        <dbReference type="EMBL" id="GIY43453.1"/>
    </source>
</evidence>
<evidence type="ECO:0000313" key="2">
    <source>
        <dbReference type="Proteomes" id="UP001054945"/>
    </source>
</evidence>
<comment type="caution">
    <text evidence="1">The sequence shown here is derived from an EMBL/GenBank/DDBJ whole genome shotgun (WGS) entry which is preliminary data.</text>
</comment>